<evidence type="ECO:0008006" key="3">
    <source>
        <dbReference type="Google" id="ProtNLM"/>
    </source>
</evidence>
<name>D1AMQ7_SEBTE</name>
<dbReference type="RefSeq" id="WP_012862225.1">
    <property type="nucleotide sequence ID" value="NC_013517.1"/>
</dbReference>
<dbReference type="AlphaFoldDB" id="D1AMQ7"/>
<dbReference type="Proteomes" id="UP000000845">
    <property type="component" value="Chromosome"/>
</dbReference>
<evidence type="ECO:0000313" key="1">
    <source>
        <dbReference type="EMBL" id="ACZ09631.1"/>
    </source>
</evidence>
<sequence>MKKWYKLDAFAKTYSSIISEGRSTCFRLSAVLKENVEKTVLIKAADNLLEKYDFFNVELKKGVFWNYLQQKNKKFSVSREMTYPCTYVKKETPLRILYYKKKISIEIAHFLTDGMGAVDFLRDLLREYLILKYNLPVEKDEAKKPEYENLYEKYMKKVSKEVTIKKAFHFPYKVLEKGYYYVTTGEMSLDEIRATAKEYGTSTGKFLLSVYFKVILDTFNASKESIVIGVPVDLRKIFDNETTRNFFINITPSIDPTLGDYTLEEIIKYVNTYFEIKINKKEFYKSIYKAMKPSRNKLIGVVPYFVKRLFLPFIFDYYGERGYTSGFSNLGDFKIDDEMVKYIEKIEFIPPPSKRCKAKIGMIGYNGKVYLTFGNLSSNNELEKNYFRYLRKLGIKSKIISNY</sequence>
<reference evidence="2" key="1">
    <citation type="submission" date="2009-09" db="EMBL/GenBank/DDBJ databases">
        <title>The complete chromosome of Sebaldella termitidis ATCC 33386.</title>
        <authorList>
            <consortium name="US DOE Joint Genome Institute (JGI-PGF)"/>
            <person name="Lucas S."/>
            <person name="Copeland A."/>
            <person name="Lapidus A."/>
            <person name="Glavina del Rio T."/>
            <person name="Dalin E."/>
            <person name="Tice H."/>
            <person name="Bruce D."/>
            <person name="Goodwin L."/>
            <person name="Pitluck S."/>
            <person name="Kyrpides N."/>
            <person name="Mavromatis K."/>
            <person name="Ivanova N."/>
            <person name="Mikhailova N."/>
            <person name="Sims D."/>
            <person name="Meincke L."/>
            <person name="Brettin T."/>
            <person name="Detter J.C."/>
            <person name="Han C."/>
            <person name="Larimer F."/>
            <person name="Land M."/>
            <person name="Hauser L."/>
            <person name="Markowitz V."/>
            <person name="Cheng J.F."/>
            <person name="Hugenholtz P."/>
            <person name="Woyke T."/>
            <person name="Wu D."/>
            <person name="Eisen J.A."/>
        </authorList>
    </citation>
    <scope>NUCLEOTIDE SEQUENCE [LARGE SCALE GENOMIC DNA]</scope>
    <source>
        <strain evidence="2">ATCC 33386 / NCTC 11300</strain>
    </source>
</reference>
<dbReference type="STRING" id="526218.Sterm_2787"/>
<protein>
    <recommendedName>
        <fullName evidence="3">Alcohol acetyltransferase</fullName>
    </recommendedName>
</protein>
<dbReference type="EMBL" id="CP001739">
    <property type="protein sequence ID" value="ACZ09631.1"/>
    <property type="molecule type" value="Genomic_DNA"/>
</dbReference>
<evidence type="ECO:0000313" key="2">
    <source>
        <dbReference type="Proteomes" id="UP000000845"/>
    </source>
</evidence>
<keyword evidence="2" id="KW-1185">Reference proteome</keyword>
<proteinExistence type="predicted"/>
<organism evidence="1 2">
    <name type="scientific">Sebaldella termitidis (strain ATCC 33386 / NCTC 11300)</name>
    <dbReference type="NCBI Taxonomy" id="526218"/>
    <lineage>
        <taxon>Bacteria</taxon>
        <taxon>Fusobacteriati</taxon>
        <taxon>Fusobacteriota</taxon>
        <taxon>Fusobacteriia</taxon>
        <taxon>Fusobacteriales</taxon>
        <taxon>Leptotrichiaceae</taxon>
        <taxon>Sebaldella</taxon>
    </lineage>
</organism>
<dbReference type="KEGG" id="str:Sterm_2787"/>
<accession>D1AMQ7</accession>
<dbReference type="eggNOG" id="COG4908">
    <property type="taxonomic scope" value="Bacteria"/>
</dbReference>
<dbReference type="HOGENOM" id="CLU_031688_0_0_0"/>
<reference evidence="1 2" key="2">
    <citation type="journal article" date="2010" name="Stand. Genomic Sci.">
        <title>Complete genome sequence of Sebaldella termitidis type strain (NCTC 11300).</title>
        <authorList>
            <person name="Harmon-Smith M."/>
            <person name="Celia L."/>
            <person name="Chertkov O."/>
            <person name="Lapidus A."/>
            <person name="Copeland A."/>
            <person name="Glavina Del Rio T."/>
            <person name="Nolan M."/>
            <person name="Lucas S."/>
            <person name="Tice H."/>
            <person name="Cheng J.F."/>
            <person name="Han C."/>
            <person name="Detter J.C."/>
            <person name="Bruce D."/>
            <person name="Goodwin L."/>
            <person name="Pitluck S."/>
            <person name="Pati A."/>
            <person name="Liolios K."/>
            <person name="Ivanova N."/>
            <person name="Mavromatis K."/>
            <person name="Mikhailova N."/>
            <person name="Chen A."/>
            <person name="Palaniappan K."/>
            <person name="Land M."/>
            <person name="Hauser L."/>
            <person name="Chang Y.J."/>
            <person name="Jeffries C.D."/>
            <person name="Brettin T."/>
            <person name="Goker M."/>
            <person name="Beck B."/>
            <person name="Bristow J."/>
            <person name="Eisen J.A."/>
            <person name="Markowitz V."/>
            <person name="Hugenholtz P."/>
            <person name="Kyrpides N.C."/>
            <person name="Klenk H.P."/>
            <person name="Chen F."/>
        </authorList>
    </citation>
    <scope>NUCLEOTIDE SEQUENCE [LARGE SCALE GENOMIC DNA]</scope>
    <source>
        <strain evidence="2">ATCC 33386 / NCTC 11300</strain>
    </source>
</reference>
<gene>
    <name evidence="1" type="ordered locus">Sterm_2787</name>
</gene>